<dbReference type="PROSITE" id="PS51192">
    <property type="entry name" value="HELICASE_ATP_BIND_1"/>
    <property type="match status" value="1"/>
</dbReference>
<evidence type="ECO:0000256" key="1">
    <source>
        <dbReference type="ARBA" id="ARBA00022741"/>
    </source>
</evidence>
<evidence type="ECO:0000259" key="5">
    <source>
        <dbReference type="PROSITE" id="PS51192"/>
    </source>
</evidence>
<dbReference type="NCBIfam" id="TIGR00614">
    <property type="entry name" value="recQ_fam"/>
    <property type="match status" value="1"/>
</dbReference>
<evidence type="ECO:0000256" key="3">
    <source>
        <dbReference type="ARBA" id="ARBA00022806"/>
    </source>
</evidence>
<dbReference type="InterPro" id="IPR001650">
    <property type="entry name" value="Helicase_C-like"/>
</dbReference>
<dbReference type="GO" id="GO:0043138">
    <property type="term" value="F:3'-5' DNA helicase activity"/>
    <property type="evidence" value="ECO:0007669"/>
    <property type="project" value="InterPro"/>
</dbReference>
<dbReference type="CDD" id="cd18794">
    <property type="entry name" value="SF2_C_RecQ"/>
    <property type="match status" value="1"/>
</dbReference>
<dbReference type="SUPFAM" id="SSF52540">
    <property type="entry name" value="P-loop containing nucleoside triphosphate hydrolases"/>
    <property type="match status" value="1"/>
</dbReference>
<proteinExistence type="predicted"/>
<dbReference type="GO" id="GO:0016787">
    <property type="term" value="F:hydrolase activity"/>
    <property type="evidence" value="ECO:0007669"/>
    <property type="project" value="UniProtKB-KW"/>
</dbReference>
<dbReference type="Pfam" id="PF16124">
    <property type="entry name" value="RecQ_Zn_bind"/>
    <property type="match status" value="1"/>
</dbReference>
<dbReference type="GO" id="GO:0009378">
    <property type="term" value="F:four-way junction helicase activity"/>
    <property type="evidence" value="ECO:0007669"/>
    <property type="project" value="TreeGrafter"/>
</dbReference>
<dbReference type="SMART" id="SM00487">
    <property type="entry name" value="DEXDc"/>
    <property type="match status" value="1"/>
</dbReference>
<dbReference type="EMBL" id="MN739359">
    <property type="protein sequence ID" value="QHT00803.1"/>
    <property type="molecule type" value="Genomic_DNA"/>
</dbReference>
<keyword evidence="3" id="KW-0347">Helicase</keyword>
<protein>
    <recommendedName>
        <fullName evidence="8">DNA helicase</fullName>
    </recommendedName>
</protein>
<dbReference type="AlphaFoldDB" id="A0A6C0C902"/>
<dbReference type="GO" id="GO:0003676">
    <property type="term" value="F:nucleic acid binding"/>
    <property type="evidence" value="ECO:0007669"/>
    <property type="project" value="InterPro"/>
</dbReference>
<dbReference type="InterPro" id="IPR014001">
    <property type="entry name" value="Helicase_ATP-bd"/>
</dbReference>
<dbReference type="InterPro" id="IPR036390">
    <property type="entry name" value="WH_DNA-bd_sf"/>
</dbReference>
<dbReference type="Gene3D" id="3.40.50.300">
    <property type="entry name" value="P-loop containing nucleotide triphosphate hydrolases"/>
    <property type="match status" value="2"/>
</dbReference>
<evidence type="ECO:0000313" key="7">
    <source>
        <dbReference type="EMBL" id="QHT00803.1"/>
    </source>
</evidence>
<dbReference type="GO" id="GO:0005524">
    <property type="term" value="F:ATP binding"/>
    <property type="evidence" value="ECO:0007669"/>
    <property type="project" value="UniProtKB-KW"/>
</dbReference>
<dbReference type="InterPro" id="IPR032284">
    <property type="entry name" value="RecQ_Zn-bd"/>
</dbReference>
<dbReference type="GO" id="GO:0005694">
    <property type="term" value="C:chromosome"/>
    <property type="evidence" value="ECO:0007669"/>
    <property type="project" value="TreeGrafter"/>
</dbReference>
<accession>A0A6C0C902</accession>
<dbReference type="GO" id="GO:0000724">
    <property type="term" value="P:double-strand break repair via homologous recombination"/>
    <property type="evidence" value="ECO:0007669"/>
    <property type="project" value="TreeGrafter"/>
</dbReference>
<dbReference type="InterPro" id="IPR004589">
    <property type="entry name" value="DNA_helicase_ATP-dep_RecQ"/>
</dbReference>
<dbReference type="Pfam" id="PF09382">
    <property type="entry name" value="RQC"/>
    <property type="match status" value="1"/>
</dbReference>
<keyword evidence="2" id="KW-0378">Hydrolase</keyword>
<dbReference type="Gene3D" id="1.10.10.10">
    <property type="entry name" value="Winged helix-like DNA-binding domain superfamily/Winged helix DNA-binding domain"/>
    <property type="match status" value="1"/>
</dbReference>
<dbReference type="GO" id="GO:0005634">
    <property type="term" value="C:nucleus"/>
    <property type="evidence" value="ECO:0007669"/>
    <property type="project" value="TreeGrafter"/>
</dbReference>
<dbReference type="PANTHER" id="PTHR13710">
    <property type="entry name" value="DNA HELICASE RECQ FAMILY MEMBER"/>
    <property type="match status" value="1"/>
</dbReference>
<evidence type="ECO:0008006" key="8">
    <source>
        <dbReference type="Google" id="ProtNLM"/>
    </source>
</evidence>
<feature type="domain" description="Helicase C-terminal" evidence="6">
    <location>
        <begin position="226"/>
        <end position="372"/>
    </location>
</feature>
<dbReference type="SMART" id="SM00490">
    <property type="entry name" value="HELICc"/>
    <property type="match status" value="1"/>
</dbReference>
<dbReference type="SMART" id="SM00956">
    <property type="entry name" value="RQC"/>
    <property type="match status" value="1"/>
</dbReference>
<dbReference type="InterPro" id="IPR036388">
    <property type="entry name" value="WH-like_DNA-bd_sf"/>
</dbReference>
<dbReference type="InterPro" id="IPR018982">
    <property type="entry name" value="RQC_domain"/>
</dbReference>
<evidence type="ECO:0000256" key="4">
    <source>
        <dbReference type="ARBA" id="ARBA00022840"/>
    </source>
</evidence>
<name>A0A6C0C902_9ZZZZ</name>
<dbReference type="PROSITE" id="PS51194">
    <property type="entry name" value="HELICASE_CTER"/>
    <property type="match status" value="1"/>
</dbReference>
<dbReference type="InterPro" id="IPR027417">
    <property type="entry name" value="P-loop_NTPase"/>
</dbReference>
<dbReference type="InterPro" id="IPR011545">
    <property type="entry name" value="DEAD/DEAH_box_helicase_dom"/>
</dbReference>
<sequence>MDSYEQSKAKTSRHKKLIKLLKHHYGYDNFKPSQYEIINKIINSEDVCAILPTGYGKSLTYQMPALYKQLPAIIISPLISLMDDQQMILEKMGITSCCYNSSVPDRNQMRADILQGKYQFVYITPEAITKMHDFIQKLSDVKGISLIAIDEAHCISSYGFDFRKSYRELTFLKACLPNTPILAVTATATSVVGKDICKVLNMNVERIISTSFDRPNLFLEIQPKTKISQDILPIIQKHLNEAIIIYCVTKKDTMRITDVLTTNGIKCGMYHAGLGADERYKTHKKFINGKINCVVATIAFGMGINKSDVRAVIHYGSPKNIEGYYQEIGRAGRDGKEAHCYTFYSTKDFVIQKNFIINGNNQDPEYQRQQLRLLDCMKRYTSTSQCRRKLLLEYFDEKTPDKCNFCDNCCGTCKKVEITKTTQNVQKEAKMLIDLIESITNTTKNFGLSMYINILRGSQNKNITKIMTKSDHYGAGKHRSVNWWKELGENLTKLGYLTLIYIKGRFAMQIIKVTRKGLEWANMSDLADIMGNNISPLEPMSMAADI</sequence>
<dbReference type="PANTHER" id="PTHR13710:SF120">
    <property type="entry name" value="BIFUNCTIONAL 3'-5' EXONUCLEASE_ATP-DEPENDENT HELICASE WRN"/>
    <property type="match status" value="1"/>
</dbReference>
<reference evidence="7" key="1">
    <citation type="journal article" date="2020" name="Nature">
        <title>Giant virus diversity and host interactions through global metagenomics.</title>
        <authorList>
            <person name="Schulz F."/>
            <person name="Roux S."/>
            <person name="Paez-Espino D."/>
            <person name="Jungbluth S."/>
            <person name="Walsh D.A."/>
            <person name="Denef V.J."/>
            <person name="McMahon K.D."/>
            <person name="Konstantinidis K.T."/>
            <person name="Eloe-Fadrosh E.A."/>
            <person name="Kyrpides N.C."/>
            <person name="Woyke T."/>
        </authorList>
    </citation>
    <scope>NUCLEOTIDE SEQUENCE</scope>
    <source>
        <strain evidence="7">GVMAG-M-3300020192-26</strain>
    </source>
</reference>
<dbReference type="GO" id="GO:0005737">
    <property type="term" value="C:cytoplasm"/>
    <property type="evidence" value="ECO:0007669"/>
    <property type="project" value="TreeGrafter"/>
</dbReference>
<evidence type="ECO:0000256" key="2">
    <source>
        <dbReference type="ARBA" id="ARBA00022801"/>
    </source>
</evidence>
<feature type="domain" description="Helicase ATP-binding" evidence="5">
    <location>
        <begin position="38"/>
        <end position="206"/>
    </location>
</feature>
<dbReference type="SUPFAM" id="SSF46785">
    <property type="entry name" value="Winged helix' DNA-binding domain"/>
    <property type="match status" value="1"/>
</dbReference>
<keyword evidence="4" id="KW-0067">ATP-binding</keyword>
<dbReference type="Pfam" id="PF00270">
    <property type="entry name" value="DEAD"/>
    <property type="match status" value="1"/>
</dbReference>
<organism evidence="7">
    <name type="scientific">viral metagenome</name>
    <dbReference type="NCBI Taxonomy" id="1070528"/>
    <lineage>
        <taxon>unclassified sequences</taxon>
        <taxon>metagenomes</taxon>
        <taxon>organismal metagenomes</taxon>
    </lineage>
</organism>
<dbReference type="GO" id="GO:0006260">
    <property type="term" value="P:DNA replication"/>
    <property type="evidence" value="ECO:0007669"/>
    <property type="project" value="InterPro"/>
</dbReference>
<evidence type="ECO:0000259" key="6">
    <source>
        <dbReference type="PROSITE" id="PS51194"/>
    </source>
</evidence>
<dbReference type="Pfam" id="PF00271">
    <property type="entry name" value="Helicase_C"/>
    <property type="match status" value="1"/>
</dbReference>
<dbReference type="CDD" id="cd17920">
    <property type="entry name" value="DEXHc_RecQ"/>
    <property type="match status" value="1"/>
</dbReference>
<keyword evidence="1" id="KW-0547">Nucleotide-binding</keyword>